<keyword evidence="7" id="KW-1133">Transmembrane helix</keyword>
<dbReference type="InterPro" id="IPR005490">
    <property type="entry name" value="LD_TPept_cat_dom"/>
</dbReference>
<dbReference type="KEGG" id="cbei:LF65_00830"/>
<dbReference type="InterPro" id="IPR038054">
    <property type="entry name" value="LD_TPept-like_central_sf"/>
</dbReference>
<dbReference type="Pfam" id="PF12229">
    <property type="entry name" value="PG_binding_4"/>
    <property type="match status" value="2"/>
</dbReference>
<feature type="active site" description="Nucleophile" evidence="6">
    <location>
        <position position="436"/>
    </location>
</feature>
<dbReference type="OrthoDB" id="3176960at2"/>
<dbReference type="GO" id="GO:0018104">
    <property type="term" value="P:peptidoglycan-protein cross-linking"/>
    <property type="evidence" value="ECO:0007669"/>
    <property type="project" value="TreeGrafter"/>
</dbReference>
<evidence type="ECO:0000256" key="1">
    <source>
        <dbReference type="ARBA" id="ARBA00004752"/>
    </source>
</evidence>
<dbReference type="GO" id="GO:0008360">
    <property type="term" value="P:regulation of cell shape"/>
    <property type="evidence" value="ECO:0007669"/>
    <property type="project" value="UniProtKB-UniRule"/>
</dbReference>
<dbReference type="Proteomes" id="UP000031866">
    <property type="component" value="Chromosome"/>
</dbReference>
<keyword evidence="3 6" id="KW-0133">Cell shape</keyword>
<organism evidence="9 10">
    <name type="scientific">Clostridium beijerinckii</name>
    <name type="common">Clostridium MP</name>
    <dbReference type="NCBI Taxonomy" id="1520"/>
    <lineage>
        <taxon>Bacteria</taxon>
        <taxon>Bacillati</taxon>
        <taxon>Bacillota</taxon>
        <taxon>Clostridia</taxon>
        <taxon>Eubacteriales</taxon>
        <taxon>Clostridiaceae</taxon>
        <taxon>Clostridium</taxon>
    </lineage>
</organism>
<evidence type="ECO:0000256" key="3">
    <source>
        <dbReference type="ARBA" id="ARBA00022960"/>
    </source>
</evidence>
<dbReference type="InterPro" id="IPR022029">
    <property type="entry name" value="YoaR-like_PG-bd"/>
</dbReference>
<dbReference type="UniPathway" id="UPA00219"/>
<evidence type="ECO:0000256" key="7">
    <source>
        <dbReference type="SAM" id="Phobius"/>
    </source>
</evidence>
<dbReference type="PANTHER" id="PTHR30582:SF33">
    <property type="entry name" value="EXPORTED PROTEIN"/>
    <property type="match status" value="1"/>
</dbReference>
<gene>
    <name evidence="9" type="ORF">LF65_00830</name>
</gene>
<dbReference type="GO" id="GO:0005576">
    <property type="term" value="C:extracellular region"/>
    <property type="evidence" value="ECO:0007669"/>
    <property type="project" value="TreeGrafter"/>
</dbReference>
<dbReference type="GO" id="GO:0071555">
    <property type="term" value="P:cell wall organization"/>
    <property type="evidence" value="ECO:0007669"/>
    <property type="project" value="UniProtKB-UniRule"/>
</dbReference>
<feature type="active site" description="Proton donor/acceptor" evidence="6">
    <location>
        <position position="415"/>
    </location>
</feature>
<keyword evidence="4 6" id="KW-0573">Peptidoglycan synthesis</keyword>
<evidence type="ECO:0000256" key="4">
    <source>
        <dbReference type="ARBA" id="ARBA00022984"/>
    </source>
</evidence>
<dbReference type="PANTHER" id="PTHR30582">
    <property type="entry name" value="L,D-TRANSPEPTIDASE"/>
    <property type="match status" value="1"/>
</dbReference>
<proteinExistence type="predicted"/>
<dbReference type="RefSeq" id="WP_041894293.1">
    <property type="nucleotide sequence ID" value="NZ_CP010086.2"/>
</dbReference>
<dbReference type="SUPFAM" id="SSF141523">
    <property type="entry name" value="L,D-transpeptidase catalytic domain-like"/>
    <property type="match status" value="1"/>
</dbReference>
<dbReference type="Gene3D" id="3.10.20.800">
    <property type="match status" value="1"/>
</dbReference>
<keyword evidence="7" id="KW-0472">Membrane</keyword>
<evidence type="ECO:0000256" key="2">
    <source>
        <dbReference type="ARBA" id="ARBA00022679"/>
    </source>
</evidence>
<keyword evidence="7" id="KW-0812">Transmembrane</keyword>
<dbReference type="InterPro" id="IPR038063">
    <property type="entry name" value="Transpep_catalytic_dom"/>
</dbReference>
<dbReference type="CDD" id="cd16913">
    <property type="entry name" value="YkuD_like"/>
    <property type="match status" value="1"/>
</dbReference>
<dbReference type="GO" id="GO:0016740">
    <property type="term" value="F:transferase activity"/>
    <property type="evidence" value="ECO:0007669"/>
    <property type="project" value="UniProtKB-KW"/>
</dbReference>
<dbReference type="AlphaFoldDB" id="A0A0B5QHL5"/>
<dbReference type="GO" id="GO:0071972">
    <property type="term" value="F:peptidoglycan L,D-transpeptidase activity"/>
    <property type="evidence" value="ECO:0007669"/>
    <property type="project" value="TreeGrafter"/>
</dbReference>
<evidence type="ECO:0000259" key="8">
    <source>
        <dbReference type="PROSITE" id="PS52029"/>
    </source>
</evidence>
<evidence type="ECO:0000256" key="5">
    <source>
        <dbReference type="ARBA" id="ARBA00023316"/>
    </source>
</evidence>
<comment type="pathway">
    <text evidence="1 6">Cell wall biogenesis; peptidoglycan biosynthesis.</text>
</comment>
<dbReference type="Gene3D" id="2.40.440.10">
    <property type="entry name" value="L,D-transpeptidase catalytic domain-like"/>
    <property type="match status" value="1"/>
</dbReference>
<dbReference type="InterPro" id="IPR050979">
    <property type="entry name" value="LD-transpeptidase"/>
</dbReference>
<accession>A0A0B5QHL5</accession>
<dbReference type="PROSITE" id="PS52029">
    <property type="entry name" value="LD_TPASE"/>
    <property type="match status" value="1"/>
</dbReference>
<dbReference type="STRING" id="1520.LF65_00830"/>
<feature type="transmembrane region" description="Helical" evidence="7">
    <location>
        <begin position="15"/>
        <end position="39"/>
    </location>
</feature>
<dbReference type="Pfam" id="PF03734">
    <property type="entry name" value="YkuD"/>
    <property type="match status" value="1"/>
</dbReference>
<dbReference type="EMBL" id="CP010086">
    <property type="protein sequence ID" value="AJG97457.1"/>
    <property type="molecule type" value="Genomic_DNA"/>
</dbReference>
<dbReference type="SUPFAM" id="SSF143985">
    <property type="entry name" value="L,D-transpeptidase pre-catalytic domain-like"/>
    <property type="match status" value="1"/>
</dbReference>
<name>A0A0B5QHL5_CLOBE</name>
<evidence type="ECO:0000256" key="6">
    <source>
        <dbReference type="PROSITE-ProRule" id="PRU01373"/>
    </source>
</evidence>
<protein>
    <submittedName>
        <fullName evidence="9">Peptidoglycan-binding protein</fullName>
    </submittedName>
</protein>
<keyword evidence="2" id="KW-0808">Transferase</keyword>
<reference evidence="10" key="1">
    <citation type="submission" date="2014-12" db="EMBL/GenBank/DDBJ databases">
        <title>Genome sequence of Clostridium beijerinckii strain 59B.</title>
        <authorList>
            <person name="Little G.T."/>
            <person name="Minton N.P."/>
        </authorList>
    </citation>
    <scope>NUCLEOTIDE SEQUENCE [LARGE SCALE GENOMIC DNA]</scope>
    <source>
        <strain evidence="10">59B</strain>
    </source>
</reference>
<keyword evidence="5 6" id="KW-0961">Cell wall biogenesis/degradation</keyword>
<feature type="domain" description="L,D-TPase catalytic" evidence="8">
    <location>
        <begin position="341"/>
        <end position="460"/>
    </location>
</feature>
<evidence type="ECO:0000313" key="9">
    <source>
        <dbReference type="EMBL" id="AJG97457.1"/>
    </source>
</evidence>
<evidence type="ECO:0000313" key="10">
    <source>
        <dbReference type="Proteomes" id="UP000031866"/>
    </source>
</evidence>
<sequence>MIKQILQYIKYPKRIMMIICALVAIYSIVSIHFINHFYFGSTINRVDVSGKTAQEAEEEILSKMDTYSVELEERYGAREEIKGADINLRYDLGDKIKELKSKQIPFAWILSFLGEKNYTITDSVSYNEDLLKKSFNNLSCITGSSVVAPKNPELEYKDDGYIINKEIYGNRINKDALYEHLIKAIVSGEKKINLESINCYENPKYISTSKEVLDAKNILDKYASSKITYSFGEDNEVIDGSIIHNWLKVDQDYSVAIDEKKVYEYMKKIANTYNTSGKTRDFKTSLGTITKVSGGNYGWVIDTSQEAKELIKDIEKGENIEKEPIYKQVALSHDSNDIGNTYVEINMNIQHLWYYKNGILVIEGDVVTGNASRGSPTPTGVYRLNYKQKDATLKGENYSSPVSFWMPFYGNVGIHDASWRSEFGGNIYKANGSHGCVNAPYYLAKVLFNNIEEGTPIVCY</sequence>